<dbReference type="InterPro" id="IPR032675">
    <property type="entry name" value="LRR_dom_sf"/>
</dbReference>
<proteinExistence type="predicted"/>
<dbReference type="AlphaFoldDB" id="A0A9W4SV43"/>
<name>A0A9W4SV43_9GLOM</name>
<evidence type="ECO:0000313" key="1">
    <source>
        <dbReference type="EMBL" id="CAI2181783.1"/>
    </source>
</evidence>
<accession>A0A9W4SV43</accession>
<protein>
    <submittedName>
        <fullName evidence="1">19890_t:CDS:1</fullName>
    </submittedName>
</protein>
<reference evidence="1" key="1">
    <citation type="submission" date="2022-08" db="EMBL/GenBank/DDBJ databases">
        <authorList>
            <person name="Kallberg Y."/>
            <person name="Tangrot J."/>
            <person name="Rosling A."/>
        </authorList>
    </citation>
    <scope>NUCLEOTIDE SEQUENCE</scope>
    <source>
        <strain evidence="1">Wild A</strain>
    </source>
</reference>
<dbReference type="InterPro" id="IPR006553">
    <property type="entry name" value="Leu-rich_rpt_Cys-con_subtyp"/>
</dbReference>
<dbReference type="EMBL" id="CAMKVN010002599">
    <property type="protein sequence ID" value="CAI2181783.1"/>
    <property type="molecule type" value="Genomic_DNA"/>
</dbReference>
<sequence>MTSVIVSLEDIIDNVKKNIKTVFQMELELKLSKKLIESDKLSCIAKKSKNNRRKTAVPGGGRKPVYSSKLTYLKITHYRLLSNKKIKGIVFTFQNIIHLDFKESTDCTGEVLKLIALIYSNLEYLNISALRGGFKSENDIGLSAIANSCHKLEYLNISIHKDYCVITNITIEEIARLCLNLKYLNLRGCYKISKEAVNQLVSLNLNIKNNVTSRQILAQSLLDLSMRVATSQIRGIDKLKNYIVEEIGTSRFDLYKNSVHLKNLINMKKAILNYFNPEKDDNLTVIVHPTTPKTFSNK</sequence>
<keyword evidence="2" id="KW-1185">Reference proteome</keyword>
<dbReference type="GO" id="GO:0019005">
    <property type="term" value="C:SCF ubiquitin ligase complex"/>
    <property type="evidence" value="ECO:0007669"/>
    <property type="project" value="TreeGrafter"/>
</dbReference>
<dbReference type="SUPFAM" id="SSF52047">
    <property type="entry name" value="RNI-like"/>
    <property type="match status" value="1"/>
</dbReference>
<dbReference type="SMART" id="SM00367">
    <property type="entry name" value="LRR_CC"/>
    <property type="match status" value="2"/>
</dbReference>
<dbReference type="OrthoDB" id="2585512at2759"/>
<evidence type="ECO:0000313" key="2">
    <source>
        <dbReference type="Proteomes" id="UP001153678"/>
    </source>
</evidence>
<dbReference type="Proteomes" id="UP001153678">
    <property type="component" value="Unassembled WGS sequence"/>
</dbReference>
<comment type="caution">
    <text evidence="1">The sequence shown here is derived from an EMBL/GenBank/DDBJ whole genome shotgun (WGS) entry which is preliminary data.</text>
</comment>
<organism evidence="1 2">
    <name type="scientific">Funneliformis geosporum</name>
    <dbReference type="NCBI Taxonomy" id="1117311"/>
    <lineage>
        <taxon>Eukaryota</taxon>
        <taxon>Fungi</taxon>
        <taxon>Fungi incertae sedis</taxon>
        <taxon>Mucoromycota</taxon>
        <taxon>Glomeromycotina</taxon>
        <taxon>Glomeromycetes</taxon>
        <taxon>Glomerales</taxon>
        <taxon>Glomeraceae</taxon>
        <taxon>Funneliformis</taxon>
    </lineage>
</organism>
<dbReference type="Gene3D" id="3.80.10.10">
    <property type="entry name" value="Ribonuclease Inhibitor"/>
    <property type="match status" value="1"/>
</dbReference>
<gene>
    <name evidence="1" type="ORF">FWILDA_LOCUS10256</name>
</gene>
<dbReference type="PANTHER" id="PTHR13318">
    <property type="entry name" value="PARTNER OF PAIRED, ISOFORM B-RELATED"/>
    <property type="match status" value="1"/>
</dbReference>
<dbReference type="GO" id="GO:0031146">
    <property type="term" value="P:SCF-dependent proteasomal ubiquitin-dependent protein catabolic process"/>
    <property type="evidence" value="ECO:0007669"/>
    <property type="project" value="TreeGrafter"/>
</dbReference>